<gene>
    <name evidence="1" type="ORF">LCGC14_2350000</name>
</gene>
<evidence type="ECO:0000313" key="1">
    <source>
        <dbReference type="EMBL" id="KKL46000.1"/>
    </source>
</evidence>
<sequence>MMSEKTRVEITVHLNSQYEGRPDLTSPYVREFLQELCDMGAKQVFGHHMEHSLIRIELETRLDGGPIIISTETTTFGTINGYRHRSISEIVSVMSDSMIRSIGGLVEDDIKKALAELRKPEIVHVPTGVTYEGFPVSLRITGKGDSLTDDITRAEALARRLHDSVAGGFNKSWALTKTAEFAQTLVLASMYVADHTTAHVTGTYCEGFMVCLMTPEGNVRVDRACQQMRETVKVQLHDTSKWGIISG</sequence>
<dbReference type="EMBL" id="LAZR01034192">
    <property type="protein sequence ID" value="KKL46000.1"/>
    <property type="molecule type" value="Genomic_DNA"/>
</dbReference>
<accession>A0A0F9EM62</accession>
<dbReference type="AlphaFoldDB" id="A0A0F9EM62"/>
<name>A0A0F9EM62_9ZZZZ</name>
<comment type="caution">
    <text evidence="1">The sequence shown here is derived from an EMBL/GenBank/DDBJ whole genome shotgun (WGS) entry which is preliminary data.</text>
</comment>
<organism evidence="1">
    <name type="scientific">marine sediment metagenome</name>
    <dbReference type="NCBI Taxonomy" id="412755"/>
    <lineage>
        <taxon>unclassified sequences</taxon>
        <taxon>metagenomes</taxon>
        <taxon>ecological metagenomes</taxon>
    </lineage>
</organism>
<reference evidence="1" key="1">
    <citation type="journal article" date="2015" name="Nature">
        <title>Complex archaea that bridge the gap between prokaryotes and eukaryotes.</title>
        <authorList>
            <person name="Spang A."/>
            <person name="Saw J.H."/>
            <person name="Jorgensen S.L."/>
            <person name="Zaremba-Niedzwiedzka K."/>
            <person name="Martijn J."/>
            <person name="Lind A.E."/>
            <person name="van Eijk R."/>
            <person name="Schleper C."/>
            <person name="Guy L."/>
            <person name="Ettema T.J."/>
        </authorList>
    </citation>
    <scope>NUCLEOTIDE SEQUENCE</scope>
</reference>
<proteinExistence type="predicted"/>
<protein>
    <submittedName>
        <fullName evidence="1">Uncharacterized protein</fullName>
    </submittedName>
</protein>